<dbReference type="PANTHER" id="PTHR14091">
    <property type="entry name" value="PERIODIC TRYPTOPHAN PROTEIN 1"/>
    <property type="match status" value="1"/>
</dbReference>
<dbReference type="GO" id="GO:0006364">
    <property type="term" value="P:rRNA processing"/>
    <property type="evidence" value="ECO:0007669"/>
    <property type="project" value="InterPro"/>
</dbReference>
<gene>
    <name evidence="2" type="ORF">DCS_01130</name>
</gene>
<feature type="region of interest" description="Disordered" evidence="1">
    <location>
        <begin position="207"/>
        <end position="257"/>
    </location>
</feature>
<dbReference type="GO" id="GO:0005634">
    <property type="term" value="C:nucleus"/>
    <property type="evidence" value="ECO:0007669"/>
    <property type="project" value="TreeGrafter"/>
</dbReference>
<feature type="compositionally biased region" description="Acidic residues" evidence="1">
    <location>
        <begin position="56"/>
        <end position="73"/>
    </location>
</feature>
<dbReference type="InParanoid" id="A0A151GSA5"/>
<protein>
    <recommendedName>
        <fullName evidence="4">Transducin family protein</fullName>
    </recommendedName>
</protein>
<feature type="compositionally biased region" description="Acidic residues" evidence="1">
    <location>
        <begin position="100"/>
        <end position="112"/>
    </location>
</feature>
<sequence length="474" mass="52342">MSMITAAQWVPRGFAAPFPKRYTLDEEEYGRIAELAKLKLGDAEEELQNAQKDGQDLDEDEDDDEDDDEDEAEDKMHVEKDTSNNKARWVAVDDDDLKEYDLDHYDDDDDDERQSGGQSMSMFGSTKSLAYYESNNDDPYITLKGDDADDEDREDLQILATDNLILSAKVEDEMAHLEVYVYEDDGDNLYVHHDIMLPAIPLSLERGREEAEEEEKEQEGSLGVSRRRRPLAGGQPEASQPAGLGLGRQDDQALGRQHGQVRQVVLVPHRQGVLLGLARDGTDGAAERELRPDDCRGRHEGAGRKGAEMGRRERRGERAMGSARQQLLLRVDGERRDSLPRHPKGAGEAGVDQVCVDVAGARRLWNITPTGPSMVVARNLDVGKVFATTFAPDAEVAFRLAVAGSSGSMHVWDTSTNPGVRAAFAQKVPALKEEAAEDRLIGVEDDDSSSSDEEEEEGQGQGQGQEDGESMDED</sequence>
<feature type="region of interest" description="Disordered" evidence="1">
    <location>
        <begin position="41"/>
        <end position="87"/>
    </location>
</feature>
<dbReference type="GeneID" id="63713773"/>
<reference evidence="2 3" key="1">
    <citation type="journal article" date="2016" name="Sci. Rep.">
        <title>Insights into Adaptations to a Near-Obligate Nematode Endoparasitic Lifestyle from the Finished Genome of Drechmeria coniospora.</title>
        <authorList>
            <person name="Zhang L."/>
            <person name="Zhou Z."/>
            <person name="Guo Q."/>
            <person name="Fokkens L."/>
            <person name="Miskei M."/>
            <person name="Pocsi I."/>
            <person name="Zhang W."/>
            <person name="Chen M."/>
            <person name="Wang L."/>
            <person name="Sun Y."/>
            <person name="Donzelli B.G."/>
            <person name="Gibson D.M."/>
            <person name="Nelson D.R."/>
            <person name="Luo J.G."/>
            <person name="Rep M."/>
            <person name="Liu H."/>
            <person name="Yang S."/>
            <person name="Wang J."/>
            <person name="Krasnoff S.B."/>
            <person name="Xu Y."/>
            <person name="Molnar I."/>
            <person name="Lin M."/>
        </authorList>
    </citation>
    <scope>NUCLEOTIDE SEQUENCE [LARGE SCALE GENOMIC DNA]</scope>
    <source>
        <strain evidence="2 3">ARSEF 6962</strain>
    </source>
</reference>
<feature type="region of interest" description="Disordered" evidence="1">
    <location>
        <begin position="434"/>
        <end position="474"/>
    </location>
</feature>
<dbReference type="InterPro" id="IPR044285">
    <property type="entry name" value="PWP1"/>
</dbReference>
<feature type="compositionally biased region" description="Basic and acidic residues" evidence="1">
    <location>
        <begin position="74"/>
        <end position="83"/>
    </location>
</feature>
<feature type="region of interest" description="Disordered" evidence="1">
    <location>
        <begin position="100"/>
        <end position="122"/>
    </location>
</feature>
<feature type="compositionally biased region" description="Basic and acidic residues" evidence="1">
    <location>
        <begin position="283"/>
        <end position="318"/>
    </location>
</feature>
<dbReference type="PANTHER" id="PTHR14091:SF0">
    <property type="entry name" value="PERIODIC TRYPTOPHAN PROTEIN 1 HOMOLOG"/>
    <property type="match status" value="1"/>
</dbReference>
<dbReference type="FunCoup" id="A0A151GSA5">
    <property type="interactions" value="1298"/>
</dbReference>
<evidence type="ECO:0008006" key="4">
    <source>
        <dbReference type="Google" id="ProtNLM"/>
    </source>
</evidence>
<proteinExistence type="predicted"/>
<organism evidence="2 3">
    <name type="scientific">Drechmeria coniospora</name>
    <name type="common">Nematophagous fungus</name>
    <name type="synonym">Meria coniospora</name>
    <dbReference type="NCBI Taxonomy" id="98403"/>
    <lineage>
        <taxon>Eukaryota</taxon>
        <taxon>Fungi</taxon>
        <taxon>Dikarya</taxon>
        <taxon>Ascomycota</taxon>
        <taxon>Pezizomycotina</taxon>
        <taxon>Sordariomycetes</taxon>
        <taxon>Hypocreomycetidae</taxon>
        <taxon>Hypocreales</taxon>
        <taxon>Ophiocordycipitaceae</taxon>
        <taxon>Drechmeria</taxon>
    </lineage>
</organism>
<keyword evidence="3" id="KW-1185">Reference proteome</keyword>
<evidence type="ECO:0000313" key="2">
    <source>
        <dbReference type="EMBL" id="KYK59996.1"/>
    </source>
</evidence>
<feature type="compositionally biased region" description="Acidic residues" evidence="1">
    <location>
        <begin position="443"/>
        <end position="458"/>
    </location>
</feature>
<dbReference type="AlphaFoldDB" id="A0A151GSA5"/>
<comment type="caution">
    <text evidence="2">The sequence shown here is derived from an EMBL/GenBank/DDBJ whole genome shotgun (WGS) entry which is preliminary data.</text>
</comment>
<dbReference type="EMBL" id="LAYC01000001">
    <property type="protein sequence ID" value="KYK59996.1"/>
    <property type="molecule type" value="Genomic_DNA"/>
</dbReference>
<dbReference type="Proteomes" id="UP000076580">
    <property type="component" value="Chromosome 01"/>
</dbReference>
<dbReference type="RefSeq" id="XP_040659348.1">
    <property type="nucleotide sequence ID" value="XM_040798465.1"/>
</dbReference>
<dbReference type="STRING" id="98403.A0A151GSA5"/>
<evidence type="ECO:0000256" key="1">
    <source>
        <dbReference type="SAM" id="MobiDB-lite"/>
    </source>
</evidence>
<accession>A0A151GSA5</accession>
<feature type="region of interest" description="Disordered" evidence="1">
    <location>
        <begin position="283"/>
        <end position="325"/>
    </location>
</feature>
<name>A0A151GSA5_DRECN</name>
<evidence type="ECO:0000313" key="3">
    <source>
        <dbReference type="Proteomes" id="UP000076580"/>
    </source>
</evidence>